<proteinExistence type="predicted"/>
<evidence type="ECO:0000313" key="3">
    <source>
        <dbReference type="Proteomes" id="UP001463665"/>
    </source>
</evidence>
<accession>A0AAU6WU02</accession>
<gene>
    <name evidence="2" type="ORF">AAFP95_11215</name>
</gene>
<evidence type="ECO:0000256" key="1">
    <source>
        <dbReference type="SAM" id="MobiDB-lite"/>
    </source>
</evidence>
<protein>
    <recommendedName>
        <fullName evidence="4">Tail fiber protein</fullName>
    </recommendedName>
</protein>
<name>A0AAU6WU02_9FLAO</name>
<dbReference type="AlphaFoldDB" id="A0AAU6WU02"/>
<dbReference type="RefSeq" id="WP_294241691.1">
    <property type="nucleotide sequence ID" value="NZ_CP154834.1"/>
</dbReference>
<feature type="region of interest" description="Disordered" evidence="1">
    <location>
        <begin position="234"/>
        <end position="270"/>
    </location>
</feature>
<organism evidence="2 3">
    <name type="scientific">Chryseobacterium endophyticum</name>
    <dbReference type="NCBI Taxonomy" id="1854762"/>
    <lineage>
        <taxon>Bacteria</taxon>
        <taxon>Pseudomonadati</taxon>
        <taxon>Bacteroidota</taxon>
        <taxon>Flavobacteriia</taxon>
        <taxon>Flavobacteriales</taxon>
        <taxon>Weeksellaceae</taxon>
        <taxon>Chryseobacterium group</taxon>
        <taxon>Chryseobacterium</taxon>
    </lineage>
</organism>
<evidence type="ECO:0008006" key="4">
    <source>
        <dbReference type="Google" id="ProtNLM"/>
    </source>
</evidence>
<feature type="compositionally biased region" description="Polar residues" evidence="1">
    <location>
        <begin position="251"/>
        <end position="264"/>
    </location>
</feature>
<dbReference type="Proteomes" id="UP001463665">
    <property type="component" value="Chromosome"/>
</dbReference>
<dbReference type="EMBL" id="CP154834">
    <property type="protein sequence ID" value="XAO76281.1"/>
    <property type="molecule type" value="Genomic_DNA"/>
</dbReference>
<evidence type="ECO:0000313" key="2">
    <source>
        <dbReference type="EMBL" id="XAO76281.1"/>
    </source>
</evidence>
<sequence length="337" mass="35389">MKNITHNKKRFFIAVFVAFSATCKSQVGINNTLPKGTLDVTAQTTDGSKPEGIIVPRLSGNQIKAGDNQYSAAQTGAIIYATAPVTTTSIKTANISKEGYYYFDGSAWQNIINGNAYTYPGFFSYGHIKCGLQFSDHNGWILLNGRSVSSLTATQQSRALALGFSSNLPNAADAYPVQNGQSIGSITGSNTTLIAQNQLPNISPSVTISSNSAGTPTGSVLVQNGTSIIQAVGDHTHSIGRRSNSDEISFDTGNGRQTENSAATTDRGYINNFSTSTAPDHAHSMAAHSHSASFTGSALAAHNHTVTAASINGGVTQQPLNIAPKSMSVNMFIYLGN</sequence>
<keyword evidence="3" id="KW-1185">Reference proteome</keyword>
<reference evidence="2 3" key="1">
    <citation type="submission" date="2024-04" db="EMBL/GenBank/DDBJ databases">
        <title>Genome sequencing and assembly of rice foliar adapted Chryseobacterium endophyticum OsEnb-ALM-A6.</title>
        <authorList>
            <person name="Kumar S."/>
            <person name="Javed M."/>
            <person name="Chouhan V."/>
            <person name="Charishma K."/>
            <person name="Patel A."/>
            <person name="Kumar M."/>
            <person name="Sahu K.P."/>
            <person name="Kumar A."/>
        </authorList>
    </citation>
    <scope>NUCLEOTIDE SEQUENCE [LARGE SCALE GENOMIC DNA]</scope>
    <source>
        <strain evidence="2 3">OsEnb-ALM-A6</strain>
    </source>
</reference>